<evidence type="ECO:0000256" key="5">
    <source>
        <dbReference type="ARBA" id="ARBA00022691"/>
    </source>
</evidence>
<organism evidence="10 11">
    <name type="scientific">Ogataea parapolymorpha (strain ATCC 26012 / BCRC 20466 / JCM 22074 / NRRL Y-7560 / DL-1)</name>
    <name type="common">Yeast</name>
    <name type="synonym">Hansenula polymorpha</name>
    <dbReference type="NCBI Taxonomy" id="871575"/>
    <lineage>
        <taxon>Eukaryota</taxon>
        <taxon>Fungi</taxon>
        <taxon>Dikarya</taxon>
        <taxon>Ascomycota</taxon>
        <taxon>Saccharomycotina</taxon>
        <taxon>Pichiomycetes</taxon>
        <taxon>Pichiales</taxon>
        <taxon>Pichiaceae</taxon>
        <taxon>Ogataea</taxon>
    </lineage>
</organism>
<comment type="subcellular location">
    <subcellularLocation>
        <location evidence="6">Cytoplasm</location>
    </subcellularLocation>
    <subcellularLocation>
        <location evidence="6">Nucleus</location>
    </subcellularLocation>
</comment>
<dbReference type="RefSeq" id="XP_013936546.1">
    <property type="nucleotide sequence ID" value="XM_014081071.1"/>
</dbReference>
<feature type="domain" description="RNase L inhibitor RLI-like possible metal-binding" evidence="9">
    <location>
        <begin position="44"/>
        <end position="77"/>
    </location>
</feature>
<dbReference type="EC" id="2.5.1.157" evidence="6"/>
<dbReference type="GO" id="GO:0000455">
    <property type="term" value="P:enzyme-directed rRNA pseudouridine synthesis"/>
    <property type="evidence" value="ECO:0007669"/>
    <property type="project" value="UniProtKB-UniRule"/>
</dbReference>
<feature type="binding site" evidence="6">
    <location>
        <position position="59"/>
    </location>
    <ligand>
        <name>S-adenosyl-L-methionine</name>
        <dbReference type="ChEBI" id="CHEBI:59789"/>
    </ligand>
</feature>
<accession>W1QHX8</accession>
<dbReference type="InterPro" id="IPR007209">
    <property type="entry name" value="RNaseL-inhib-like_metal-bd_dom"/>
</dbReference>
<keyword evidence="3 6" id="KW-0698">rRNA processing</keyword>
<dbReference type="GO" id="GO:0005634">
    <property type="term" value="C:nucleus"/>
    <property type="evidence" value="ECO:0007669"/>
    <property type="project" value="UniProtKB-SubCell"/>
</dbReference>
<keyword evidence="4 6" id="KW-0808">Transferase</keyword>
<feature type="domain" description="16S/18S rRNA aminocarboxypropyltransferase Tsr3 C-terminal" evidence="8">
    <location>
        <begin position="81"/>
        <end position="207"/>
    </location>
</feature>
<dbReference type="eggNOG" id="KOG3154">
    <property type="taxonomic scope" value="Eukaryota"/>
</dbReference>
<comment type="catalytic activity">
    <reaction evidence="6">
        <text>an N(1)-methylpseudouridine in rRNA + S-adenosyl-L-methionine = N(1)-methyl-N(3)-[(3S)-3-amino-3-carboxypropyl]pseudouridine in rRNA + S-methyl-5'-thioadenosine + H(+)</text>
        <dbReference type="Rhea" id="RHEA:63296"/>
        <dbReference type="Rhea" id="RHEA-COMP:11634"/>
        <dbReference type="Rhea" id="RHEA-COMP:16310"/>
        <dbReference type="ChEBI" id="CHEBI:15378"/>
        <dbReference type="ChEBI" id="CHEBI:17509"/>
        <dbReference type="ChEBI" id="CHEBI:59789"/>
        <dbReference type="ChEBI" id="CHEBI:74890"/>
        <dbReference type="ChEBI" id="CHEBI:146234"/>
        <dbReference type="EC" id="2.5.1.157"/>
    </reaction>
</comment>
<evidence type="ECO:0000259" key="9">
    <source>
        <dbReference type="Pfam" id="PF04068"/>
    </source>
</evidence>
<dbReference type="STRING" id="871575.W1QHX8"/>
<comment type="similarity">
    <text evidence="6">Belongs to the TDD superfamily. TSR3 family.</text>
</comment>
<feature type="compositionally biased region" description="Basic and acidic residues" evidence="7">
    <location>
        <begin position="283"/>
        <end position="308"/>
    </location>
</feature>
<dbReference type="Pfam" id="PF04034">
    <property type="entry name" value="Ribo_biogen_C"/>
    <property type="match status" value="1"/>
</dbReference>
<feature type="compositionally biased region" description="Acidic residues" evidence="7">
    <location>
        <begin position="259"/>
        <end position="282"/>
    </location>
</feature>
<dbReference type="EMBL" id="AEOI02000004">
    <property type="protein sequence ID" value="ESX01960.1"/>
    <property type="molecule type" value="Genomic_DNA"/>
</dbReference>
<dbReference type="GeneID" id="25774151"/>
<evidence type="ECO:0000256" key="4">
    <source>
        <dbReference type="ARBA" id="ARBA00022679"/>
    </source>
</evidence>
<keyword evidence="1 6" id="KW-0963">Cytoplasm</keyword>
<feature type="region of interest" description="Disordered" evidence="7">
    <location>
        <begin position="1"/>
        <end position="35"/>
    </location>
</feature>
<comment type="caution">
    <text evidence="6">Lacks conserved residue(s) required for the propagation of feature annotation.</text>
</comment>
<dbReference type="HAMAP" id="MF_01116">
    <property type="entry name" value="TSR3"/>
    <property type="match status" value="1"/>
</dbReference>
<comment type="function">
    <text evidence="6">Aminocarboxypropyltransferase that catalyzes the aminocarboxypropyl transfer on pseudouridine at position 1191 (Psi1191) in 18S rRNA. It constitutes the last step in biosynthesis of the hypermodified N1-methyl-N3-(3-amino-3-carboxypropyl) pseudouridine (m1acp3-Psi) conserved in eukaryotic 18S rRNA.</text>
</comment>
<name>W1QHX8_OGAPD</name>
<evidence type="ECO:0000256" key="7">
    <source>
        <dbReference type="SAM" id="MobiDB-lite"/>
    </source>
</evidence>
<dbReference type="Proteomes" id="UP000008673">
    <property type="component" value="Unassembled WGS sequence"/>
</dbReference>
<feature type="region of interest" description="Disordered" evidence="7">
    <location>
        <begin position="259"/>
        <end position="335"/>
    </location>
</feature>
<evidence type="ECO:0000256" key="2">
    <source>
        <dbReference type="ARBA" id="ARBA00022517"/>
    </source>
</evidence>
<evidence type="ECO:0000256" key="1">
    <source>
        <dbReference type="ARBA" id="ARBA00022490"/>
    </source>
</evidence>
<feature type="binding site" evidence="6">
    <location>
        <position position="107"/>
    </location>
    <ligand>
        <name>S-adenosyl-L-methionine</name>
        <dbReference type="ChEBI" id="CHEBI:59789"/>
    </ligand>
</feature>
<sequence>MAKGKNKNRDYLKKESAGPKYSSRRKRQEVKYSGQSQGTKFPIKLAMWDFDHCDPKKCSGKKLERLGLMKDLRIGQKFQGIVVTPNATQVVSPSDRSLVEEIGVAVVECSWARLEEIPFGKIGGRNERLLPYLIAANPVNYGKPMKLNCMEAIAACLIIVGRMDLALELLQRFSYGAAFVAINQELFDIYQKGSDSSSILEIEKNYLETMRKEKELTKATKSTLDWWMMDNPNRKCLDNESEYHLDESQYDDTVDYETEDDLENSQDDDWFDEDREEEEEEQRENQEREEEQRENQEREEEQREELKKTSVKPFRALKQDGTASLEQKFEKIAIK</sequence>
<feature type="binding site" evidence="6">
    <location>
        <position position="130"/>
    </location>
    <ligand>
        <name>S-adenosyl-L-methionine</name>
        <dbReference type="ChEBI" id="CHEBI:59789"/>
    </ligand>
</feature>
<evidence type="ECO:0000313" key="11">
    <source>
        <dbReference type="Proteomes" id="UP000008673"/>
    </source>
</evidence>
<dbReference type="Pfam" id="PF04068">
    <property type="entry name" value="Fer4_RLI"/>
    <property type="match status" value="1"/>
</dbReference>
<dbReference type="PANTHER" id="PTHR20426">
    <property type="entry name" value="RIBOSOME BIOGENESIS PROTEIN TSR3 HOMOLOG"/>
    <property type="match status" value="1"/>
</dbReference>
<keyword evidence="5 6" id="KW-0949">S-adenosyl-L-methionine</keyword>
<dbReference type="InterPro" id="IPR022968">
    <property type="entry name" value="Tsr3-like"/>
</dbReference>
<dbReference type="GO" id="GO:0030490">
    <property type="term" value="P:maturation of SSU-rRNA"/>
    <property type="evidence" value="ECO:0007669"/>
    <property type="project" value="EnsemblFungi"/>
</dbReference>
<dbReference type="HOGENOM" id="CLU_035060_0_2_1"/>
<protein>
    <recommendedName>
        <fullName evidence="6">18S rRNA aminocarboxypropyltransferase</fullName>
        <ecNumber evidence="6">2.5.1.157</ecNumber>
    </recommendedName>
</protein>
<dbReference type="PANTHER" id="PTHR20426:SF0">
    <property type="entry name" value="18S RRNA AMINOCARBOXYPROPYLTRANSFERASE"/>
    <property type="match status" value="1"/>
</dbReference>
<keyword evidence="2 6" id="KW-0690">Ribosome biogenesis</keyword>
<evidence type="ECO:0000259" key="8">
    <source>
        <dbReference type="Pfam" id="PF04034"/>
    </source>
</evidence>
<evidence type="ECO:0000313" key="10">
    <source>
        <dbReference type="EMBL" id="ESX01960.1"/>
    </source>
</evidence>
<dbReference type="GO" id="GO:0106388">
    <property type="term" value="F:rRNA small subunit aminocarboxypropyltransferase activity"/>
    <property type="evidence" value="ECO:0007669"/>
    <property type="project" value="UniProtKB-EC"/>
</dbReference>
<keyword evidence="11" id="KW-1185">Reference proteome</keyword>
<feature type="compositionally biased region" description="Basic and acidic residues" evidence="7">
    <location>
        <begin position="7"/>
        <end position="17"/>
    </location>
</feature>
<dbReference type="OMA" id="KENDIWM"/>
<dbReference type="OrthoDB" id="10262062at2759"/>
<dbReference type="InterPro" id="IPR007177">
    <property type="entry name" value="Tsr3_C"/>
</dbReference>
<dbReference type="GO" id="GO:0005777">
    <property type="term" value="C:peroxisome"/>
    <property type="evidence" value="ECO:0007669"/>
    <property type="project" value="EnsemblFungi"/>
</dbReference>
<dbReference type="NCBIfam" id="NF002621">
    <property type="entry name" value="PRK02287.1"/>
    <property type="match status" value="1"/>
</dbReference>
<evidence type="ECO:0000256" key="3">
    <source>
        <dbReference type="ARBA" id="ARBA00022552"/>
    </source>
</evidence>
<comment type="catalytic activity">
    <reaction evidence="6">
        <text>N(1)-methylpseudouridine(1191) in yeast 18S rRNA + S-adenosyl-L-methionine = N(1)-methyl-N(3)-[(3S)-3-amino-3-carboxypropyl]pseudouridine(1191) in yeast 18S rRNA + S-methyl-5'-thioadenosine + H(+)</text>
        <dbReference type="Rhea" id="RHEA:63300"/>
        <dbReference type="Rhea" id="RHEA-COMP:13852"/>
        <dbReference type="Rhea" id="RHEA-COMP:16309"/>
        <dbReference type="ChEBI" id="CHEBI:15378"/>
        <dbReference type="ChEBI" id="CHEBI:17509"/>
        <dbReference type="ChEBI" id="CHEBI:59789"/>
        <dbReference type="ChEBI" id="CHEBI:74890"/>
        <dbReference type="ChEBI" id="CHEBI:146234"/>
    </reaction>
</comment>
<evidence type="ECO:0000256" key="6">
    <source>
        <dbReference type="HAMAP-Rule" id="MF_03146"/>
    </source>
</evidence>
<dbReference type="AlphaFoldDB" id="W1QHX8"/>
<dbReference type="GO" id="GO:1904047">
    <property type="term" value="F:S-adenosyl-L-methionine binding"/>
    <property type="evidence" value="ECO:0007669"/>
    <property type="project" value="UniProtKB-UniRule"/>
</dbReference>
<keyword evidence="6" id="KW-0539">Nucleus</keyword>
<gene>
    <name evidence="6" type="primary">TSR3</name>
    <name evidence="10" type="ORF">HPODL_04726</name>
</gene>
<comment type="caution">
    <text evidence="10">The sequence shown here is derived from an EMBL/GenBank/DDBJ whole genome shotgun (WGS) entry which is preliminary data.</text>
</comment>
<reference evidence="10 11" key="1">
    <citation type="journal article" date="2013" name="BMC Genomics">
        <title>Genome sequence and analysis of methylotrophic yeast Hansenula polymorpha DL1.</title>
        <authorList>
            <person name="Ravin N.V."/>
            <person name="Eldarov M.A."/>
            <person name="Kadnikov V.V."/>
            <person name="Beletsky A.V."/>
            <person name="Schneider J."/>
            <person name="Mardanova E.S."/>
            <person name="Smekalova E.M."/>
            <person name="Zvereva M.I."/>
            <person name="Dontsova O.A."/>
            <person name="Mardanov A.V."/>
            <person name="Skryabin K.G."/>
        </authorList>
    </citation>
    <scope>NUCLEOTIDE SEQUENCE [LARGE SCALE GENOMIC DNA]</scope>
    <source>
        <strain evidence="11">ATCC 26012 / BCRC 20466 / JCM 22074 / NRRL Y-7560 / DL-1</strain>
    </source>
</reference>
<dbReference type="KEGG" id="opa:HPODL_04726"/>
<proteinExistence type="inferred from homology"/>